<evidence type="ECO:0000313" key="1">
    <source>
        <dbReference type="EMBL" id="MDO1536401.1"/>
    </source>
</evidence>
<comment type="caution">
    <text evidence="1">The sequence shown here is derived from an EMBL/GenBank/DDBJ whole genome shotgun (WGS) entry which is preliminary data.</text>
</comment>
<sequence length="199" mass="21769">MIMPPLQSYCQTILCLDFDGVLHRASDAIHLASGPTSGPLLAVQMKAQGRLVWLDHLVDVLADRPDVAILVHSTWRRKFDQATLAHLLGELGDRVLQPPGYFVDLSAPAPEFIRQSIDWINESRREAHVAELTLDEIVVIDDRAEFFASDDGVAARLLLSDPNQGLSVPQTRGRLAAMLDAARSDCAAPEHGVGPTSKF</sequence>
<protein>
    <submittedName>
        <fullName evidence="1">HAD domain-containing protein</fullName>
    </submittedName>
</protein>
<gene>
    <name evidence="1" type="ORF">Q2T77_29360</name>
</gene>
<proteinExistence type="predicted"/>
<dbReference type="RefSeq" id="WP_301814437.1">
    <property type="nucleotide sequence ID" value="NZ_JAUJZH010000027.1"/>
</dbReference>
<keyword evidence="2" id="KW-1185">Reference proteome</keyword>
<dbReference type="Proteomes" id="UP001169027">
    <property type="component" value="Unassembled WGS sequence"/>
</dbReference>
<dbReference type="EMBL" id="JAUKVY010000027">
    <property type="protein sequence ID" value="MDO1536401.1"/>
    <property type="molecule type" value="Genomic_DNA"/>
</dbReference>
<reference evidence="1" key="1">
    <citation type="submission" date="2023-06" db="EMBL/GenBank/DDBJ databases">
        <authorList>
            <person name="Jiang Y."/>
            <person name="Liu Q."/>
        </authorList>
    </citation>
    <scope>NUCLEOTIDE SEQUENCE</scope>
    <source>
        <strain evidence="1">CGMCC 1.12090</strain>
    </source>
</reference>
<name>A0ABT8SBW2_9BURK</name>
<evidence type="ECO:0000313" key="2">
    <source>
        <dbReference type="Proteomes" id="UP001169027"/>
    </source>
</evidence>
<organism evidence="1 2">
    <name type="scientific">Variovorax ginsengisoli</name>
    <dbReference type="NCBI Taxonomy" id="363844"/>
    <lineage>
        <taxon>Bacteria</taxon>
        <taxon>Pseudomonadati</taxon>
        <taxon>Pseudomonadota</taxon>
        <taxon>Betaproteobacteria</taxon>
        <taxon>Burkholderiales</taxon>
        <taxon>Comamonadaceae</taxon>
        <taxon>Variovorax</taxon>
    </lineage>
</organism>
<accession>A0ABT8SBW2</accession>
<dbReference type="Pfam" id="PF18143">
    <property type="entry name" value="HAD_SAK_2"/>
    <property type="match status" value="1"/>
</dbReference>